<feature type="chain" id="PRO_5029679403" description="Chitin-binding type-2 domain-containing protein" evidence="1">
    <location>
        <begin position="27"/>
        <end position="755"/>
    </location>
</feature>
<dbReference type="GO" id="GO:0008061">
    <property type="term" value="F:chitin binding"/>
    <property type="evidence" value="ECO:0007669"/>
    <property type="project" value="InterPro"/>
</dbReference>
<dbReference type="Gene3D" id="2.170.140.10">
    <property type="entry name" value="Chitin binding domain"/>
    <property type="match status" value="1"/>
</dbReference>
<dbReference type="Pfam" id="PF06119">
    <property type="entry name" value="NIDO"/>
    <property type="match status" value="1"/>
</dbReference>
<evidence type="ECO:0000259" key="2">
    <source>
        <dbReference type="PROSITE" id="PS50940"/>
    </source>
</evidence>
<keyword evidence="4" id="KW-1185">Reference proteome</keyword>
<accession>A0A7M5XNC5</accession>
<dbReference type="SUPFAM" id="SSF57625">
    <property type="entry name" value="Invertebrate chitin-binding proteins"/>
    <property type="match status" value="1"/>
</dbReference>
<dbReference type="RefSeq" id="XP_066925448.1">
    <property type="nucleotide sequence ID" value="XM_067069347.1"/>
</dbReference>
<dbReference type="GeneID" id="136812823"/>
<dbReference type="Pfam" id="PF01607">
    <property type="entry name" value="CBM_14"/>
    <property type="match status" value="1"/>
</dbReference>
<evidence type="ECO:0000256" key="1">
    <source>
        <dbReference type="SAM" id="SignalP"/>
    </source>
</evidence>
<dbReference type="EnsemblMetazoa" id="CLYHEMT026177.1">
    <property type="protein sequence ID" value="CLYHEMP026177.1"/>
    <property type="gene ID" value="CLYHEMG026177"/>
</dbReference>
<reference evidence="3" key="1">
    <citation type="submission" date="2021-01" db="UniProtKB">
        <authorList>
            <consortium name="EnsemblMetazoa"/>
        </authorList>
    </citation>
    <scope>IDENTIFICATION</scope>
</reference>
<dbReference type="AlphaFoldDB" id="A0A7M5XNC5"/>
<feature type="signal peptide" evidence="1">
    <location>
        <begin position="1"/>
        <end position="26"/>
    </location>
</feature>
<evidence type="ECO:0000313" key="4">
    <source>
        <dbReference type="Proteomes" id="UP000594262"/>
    </source>
</evidence>
<dbReference type="InterPro" id="IPR036508">
    <property type="entry name" value="Chitin-bd_dom_sf"/>
</dbReference>
<dbReference type="Proteomes" id="UP000594262">
    <property type="component" value="Unplaced"/>
</dbReference>
<dbReference type="InterPro" id="IPR002557">
    <property type="entry name" value="Chitin-bd_dom"/>
</dbReference>
<name>A0A7M5XNC5_9CNID</name>
<sequence length="755" mass="85928">MEIFCWKPSVFFLYIFYLIFVGQVTTVPDLVKKDPNGSDIDQFGLTIFNITNDNADPVCGDVLTLDGKNYMENSCAKYLTNIEGINMISDFKFFGRPFDQSDGTTNSGQAKIHFNGFLSFGTYSQNIANKQACFHWDKSPSPSKYLYNFLAPYWMRYFEGSVHFFELSETDHSNDWETIFADLQQTGFNLDTNSAKERILVFTWLRMSSDGTKNGNVFEEKLMNTFQLYLILHGGVTYAQFYYRALDTNHLVIDDDVGTTCYGQVGIARDLKNLFGTESVGYRLGRLPQVAEYYSNVNNNDVGSWVYCLAATQMYQEQEREDYCENVGENIKCEWRMAAIQTIEATASAPIKNTPINTQVGISLPRRSDRFCEYRDDGKFVFPLDCRGYFICDGGKVSFASCPEGEHFHPKLRRCVDEKQSSCFSKMPVQSDMVVTYLPTAKNYKPRDVIKTLHKLWTVNIHLKPRGISTFRGYTSAFYAVAPMEGVFRSVKYRTPSILFESGTTRLQVCGVLNYPSPSTCQTISTPLPLNKFTRVQIQQIPNGADSKFIVKYNRTTMWIGKPTNLRAFHNVLVYHWDNSDSGIRPANAETKRCKFYSGITQGHLIETIKKLYNTWTLQITLLPLGIRDSDSNILHVTQYLNSAREGLLKLDFMDSTSHLRICSPSITSKSSNGCIILPRPLEINKLVTITIQRRQTTKGGYDLVITLTGSQFFSIRFNDAVSRVLEDVNVYVSDSWMPSANAVLDAYQFSTKIK</sequence>
<protein>
    <recommendedName>
        <fullName evidence="2">Chitin-binding type-2 domain-containing protein</fullName>
    </recommendedName>
</protein>
<dbReference type="GO" id="GO:0005576">
    <property type="term" value="C:extracellular region"/>
    <property type="evidence" value="ECO:0007669"/>
    <property type="project" value="InterPro"/>
</dbReference>
<dbReference type="GO" id="GO:0007160">
    <property type="term" value="P:cell-matrix adhesion"/>
    <property type="evidence" value="ECO:0007669"/>
    <property type="project" value="InterPro"/>
</dbReference>
<proteinExistence type="predicted"/>
<dbReference type="SMART" id="SM00494">
    <property type="entry name" value="ChtBD2"/>
    <property type="match status" value="1"/>
</dbReference>
<keyword evidence="1" id="KW-0732">Signal</keyword>
<organism evidence="3 4">
    <name type="scientific">Clytia hemisphaerica</name>
    <dbReference type="NCBI Taxonomy" id="252671"/>
    <lineage>
        <taxon>Eukaryota</taxon>
        <taxon>Metazoa</taxon>
        <taxon>Cnidaria</taxon>
        <taxon>Hydrozoa</taxon>
        <taxon>Hydroidolina</taxon>
        <taxon>Leptothecata</taxon>
        <taxon>Obeliida</taxon>
        <taxon>Clytiidae</taxon>
        <taxon>Clytia</taxon>
    </lineage>
</organism>
<dbReference type="InterPro" id="IPR003886">
    <property type="entry name" value="NIDO_dom"/>
</dbReference>
<dbReference type="PROSITE" id="PS50940">
    <property type="entry name" value="CHIT_BIND_II"/>
    <property type="match status" value="1"/>
</dbReference>
<evidence type="ECO:0000313" key="3">
    <source>
        <dbReference type="EnsemblMetazoa" id="CLYHEMP026177.1"/>
    </source>
</evidence>
<feature type="domain" description="Chitin-binding type-2" evidence="2">
    <location>
        <begin position="369"/>
        <end position="425"/>
    </location>
</feature>
<dbReference type="OrthoDB" id="6020543at2759"/>